<gene>
    <name evidence="2" type="ORF">IT779_05730</name>
</gene>
<dbReference type="RefSeq" id="WP_196148108.1">
    <property type="nucleotide sequence ID" value="NZ_JADMLG010000002.1"/>
</dbReference>
<evidence type="ECO:0000313" key="2">
    <source>
        <dbReference type="EMBL" id="MBH0775784.1"/>
    </source>
</evidence>
<dbReference type="InterPro" id="IPR007278">
    <property type="entry name" value="DUF397"/>
</dbReference>
<reference evidence="2" key="1">
    <citation type="submission" date="2020-11" db="EMBL/GenBank/DDBJ databases">
        <title>Nocardia NEAU-351.nov., a novel actinomycete isolated from the cow dung.</title>
        <authorList>
            <person name="Zhang X."/>
        </authorList>
    </citation>
    <scope>NUCLEOTIDE SEQUENCE</scope>
    <source>
        <strain evidence="2">NEAU-351</strain>
    </source>
</reference>
<protein>
    <submittedName>
        <fullName evidence="2">DUF397 domain-containing protein</fullName>
    </submittedName>
</protein>
<feature type="domain" description="DUF397" evidence="1">
    <location>
        <begin position="8"/>
        <end position="60"/>
    </location>
</feature>
<dbReference type="AlphaFoldDB" id="A0A931I6I3"/>
<keyword evidence="3" id="KW-1185">Reference proteome</keyword>
<dbReference type="EMBL" id="JADMLG010000002">
    <property type="protein sequence ID" value="MBH0775784.1"/>
    <property type="molecule type" value="Genomic_DNA"/>
</dbReference>
<dbReference type="Proteomes" id="UP000655751">
    <property type="component" value="Unassembled WGS sequence"/>
</dbReference>
<proteinExistence type="predicted"/>
<sequence length="69" mass="7387">MTFDLSTAQWYKSTYCSGSRDCVEVAHLDGGSVGVRDSKAPAAPALVFTPAEWDTFLTRTREATATGNA</sequence>
<organism evidence="2 3">
    <name type="scientific">Nocardia bovistercoris</name>
    <dbReference type="NCBI Taxonomy" id="2785916"/>
    <lineage>
        <taxon>Bacteria</taxon>
        <taxon>Bacillati</taxon>
        <taxon>Actinomycetota</taxon>
        <taxon>Actinomycetes</taxon>
        <taxon>Mycobacteriales</taxon>
        <taxon>Nocardiaceae</taxon>
        <taxon>Nocardia</taxon>
    </lineage>
</organism>
<evidence type="ECO:0000259" key="1">
    <source>
        <dbReference type="Pfam" id="PF04149"/>
    </source>
</evidence>
<dbReference type="Pfam" id="PF04149">
    <property type="entry name" value="DUF397"/>
    <property type="match status" value="1"/>
</dbReference>
<comment type="caution">
    <text evidence="2">The sequence shown here is derived from an EMBL/GenBank/DDBJ whole genome shotgun (WGS) entry which is preliminary data.</text>
</comment>
<evidence type="ECO:0000313" key="3">
    <source>
        <dbReference type="Proteomes" id="UP000655751"/>
    </source>
</evidence>
<name>A0A931I6I3_9NOCA</name>
<accession>A0A931I6I3</accession>